<accession>A0AAV3QES6</accession>
<organism evidence="1 2">
    <name type="scientific">Lithospermum erythrorhizon</name>
    <name type="common">Purple gromwell</name>
    <name type="synonym">Lithospermum officinale var. erythrorhizon</name>
    <dbReference type="NCBI Taxonomy" id="34254"/>
    <lineage>
        <taxon>Eukaryota</taxon>
        <taxon>Viridiplantae</taxon>
        <taxon>Streptophyta</taxon>
        <taxon>Embryophyta</taxon>
        <taxon>Tracheophyta</taxon>
        <taxon>Spermatophyta</taxon>
        <taxon>Magnoliopsida</taxon>
        <taxon>eudicotyledons</taxon>
        <taxon>Gunneridae</taxon>
        <taxon>Pentapetalae</taxon>
        <taxon>asterids</taxon>
        <taxon>lamiids</taxon>
        <taxon>Boraginales</taxon>
        <taxon>Boraginaceae</taxon>
        <taxon>Boraginoideae</taxon>
        <taxon>Lithospermeae</taxon>
        <taxon>Lithospermum</taxon>
    </lineage>
</organism>
<comment type="caution">
    <text evidence="1">The sequence shown here is derived from an EMBL/GenBank/DDBJ whole genome shotgun (WGS) entry which is preliminary data.</text>
</comment>
<keyword evidence="2" id="KW-1185">Reference proteome</keyword>
<protein>
    <submittedName>
        <fullName evidence="1">Uncharacterized protein</fullName>
    </submittedName>
</protein>
<dbReference type="EMBL" id="BAABME010004068">
    <property type="protein sequence ID" value="GAA0161058.1"/>
    <property type="molecule type" value="Genomic_DNA"/>
</dbReference>
<reference evidence="1 2" key="1">
    <citation type="submission" date="2024-01" db="EMBL/GenBank/DDBJ databases">
        <title>The complete chloroplast genome sequence of Lithospermum erythrorhizon: insights into the phylogenetic relationship among Boraginaceae species and the maternal lineages of purple gromwells.</title>
        <authorList>
            <person name="Okada T."/>
            <person name="Watanabe K."/>
        </authorList>
    </citation>
    <scope>NUCLEOTIDE SEQUENCE [LARGE SCALE GENOMIC DNA]</scope>
</reference>
<name>A0AAV3QES6_LITER</name>
<evidence type="ECO:0000313" key="1">
    <source>
        <dbReference type="EMBL" id="GAA0161058.1"/>
    </source>
</evidence>
<dbReference type="Proteomes" id="UP001454036">
    <property type="component" value="Unassembled WGS sequence"/>
</dbReference>
<evidence type="ECO:0000313" key="2">
    <source>
        <dbReference type="Proteomes" id="UP001454036"/>
    </source>
</evidence>
<dbReference type="AlphaFoldDB" id="A0AAV3QES6"/>
<sequence length="83" mass="8963">MHLCPGGGALARSVAFGVGLREDEGAREVKGVARRGAEESLSARAAKKEETWGDEWDPTVVTLTFRTRVGGVRYGMREGNEVD</sequence>
<proteinExistence type="predicted"/>
<gene>
    <name evidence="1" type="ORF">LIER_17465</name>
</gene>